<dbReference type="EMBL" id="HE806316">
    <property type="protein sequence ID" value="CCH58177.1"/>
    <property type="molecule type" value="Genomic_DNA"/>
</dbReference>
<evidence type="ECO:0000313" key="3">
    <source>
        <dbReference type="Proteomes" id="UP000002866"/>
    </source>
</evidence>
<evidence type="ECO:0000256" key="1">
    <source>
        <dbReference type="SAM" id="MobiDB-lite"/>
    </source>
</evidence>
<dbReference type="Proteomes" id="UP000002866">
    <property type="component" value="Chromosome 1"/>
</dbReference>
<evidence type="ECO:0000313" key="2">
    <source>
        <dbReference type="EMBL" id="CCH58177.1"/>
    </source>
</evidence>
<dbReference type="OrthoDB" id="5431245at2759"/>
<dbReference type="eggNOG" id="ENOG502SDCM">
    <property type="taxonomic scope" value="Eukaryota"/>
</dbReference>
<dbReference type="AlphaFoldDB" id="I2GVM5"/>
<feature type="region of interest" description="Disordered" evidence="1">
    <location>
        <begin position="116"/>
        <end position="138"/>
    </location>
</feature>
<accession>I2GVM5</accession>
<dbReference type="HOGENOM" id="CLU_850400_0_0_1"/>
<name>I2GVM5_HENB6</name>
<dbReference type="InParanoid" id="I2GVM5"/>
<dbReference type="GeneID" id="14492914"/>
<dbReference type="RefSeq" id="XP_004177696.1">
    <property type="nucleotide sequence ID" value="XM_004177648.1"/>
</dbReference>
<sequence length="327" mass="36984">MSSSFNQTSNSTFVTPSVHECHELACIARSKLIECAHTNDKNKDFDLRRLVGHANLLDRVMDTIDNYSDGKDSLRRSRSMDDLTLEGDVITSDNDGDDGQRLEVSVNDTQSLEIEEQELNDDEDDDSSVESFSDESDDEFEYDLSLGHDFSFDENNMLWESSTSIKDSTPRTSSQDYDGLCFFDAQQNPPEMPKSNGNIIHLNSALNSLRFMTLSYKRFQDQNPFTNGVMSTIVEDPEAEELAEKGIELPQQQTHQPLLFQAMQQNSCNYSYVARPFINDSPVISMPSPPPYQITSLSIEEDELSESEIEDEEFTTQYIENAGVLAH</sequence>
<reference evidence="2 3" key="1">
    <citation type="journal article" date="2011" name="Proc. Natl. Acad. Sci. U.S.A.">
        <title>Evolutionary erosion of yeast sex chromosomes by mating-type switching accidents.</title>
        <authorList>
            <person name="Gordon J.L."/>
            <person name="Armisen D."/>
            <person name="Proux-Wera E."/>
            <person name="Oheigeartaigh S.S."/>
            <person name="Byrne K.P."/>
            <person name="Wolfe K.H."/>
        </authorList>
    </citation>
    <scope>NUCLEOTIDE SEQUENCE [LARGE SCALE GENOMIC DNA]</scope>
    <source>
        <strain evidence="3">ATCC 34711 / CBS 6284 / DSM 70876 / NBRC 10599 / NRRL Y-10934 / UCD 77-7</strain>
    </source>
</reference>
<dbReference type="KEGG" id="tbl:TBLA_0A03790"/>
<keyword evidence="3" id="KW-1185">Reference proteome</keyword>
<organism evidence="2 3">
    <name type="scientific">Henningerozyma blattae (strain ATCC 34711 / CBS 6284 / DSM 70876 / NBRC 10599 / NRRL Y-10934 / UCD 77-7)</name>
    <name type="common">Yeast</name>
    <name type="synonym">Tetrapisispora blattae</name>
    <dbReference type="NCBI Taxonomy" id="1071380"/>
    <lineage>
        <taxon>Eukaryota</taxon>
        <taxon>Fungi</taxon>
        <taxon>Dikarya</taxon>
        <taxon>Ascomycota</taxon>
        <taxon>Saccharomycotina</taxon>
        <taxon>Saccharomycetes</taxon>
        <taxon>Saccharomycetales</taxon>
        <taxon>Saccharomycetaceae</taxon>
        <taxon>Henningerozyma</taxon>
    </lineage>
</organism>
<protein>
    <submittedName>
        <fullName evidence="2">Uncharacterized protein</fullName>
    </submittedName>
</protein>
<proteinExistence type="predicted"/>
<dbReference type="STRING" id="1071380.I2GVM5"/>
<gene>
    <name evidence="2" type="primary">TBLA0A03790</name>
    <name evidence="2" type="ORF">TBLA_0A03790</name>
</gene>